<comment type="caution">
    <text evidence="2">The sequence shown here is derived from an EMBL/GenBank/DDBJ whole genome shotgun (WGS) entry which is preliminary data.</text>
</comment>
<organism evidence="2 3">
    <name type="scientific">Thalictrum thalictroides</name>
    <name type="common">Rue-anemone</name>
    <name type="synonym">Anemone thalictroides</name>
    <dbReference type="NCBI Taxonomy" id="46969"/>
    <lineage>
        <taxon>Eukaryota</taxon>
        <taxon>Viridiplantae</taxon>
        <taxon>Streptophyta</taxon>
        <taxon>Embryophyta</taxon>
        <taxon>Tracheophyta</taxon>
        <taxon>Spermatophyta</taxon>
        <taxon>Magnoliopsida</taxon>
        <taxon>Ranunculales</taxon>
        <taxon>Ranunculaceae</taxon>
        <taxon>Thalictroideae</taxon>
        <taxon>Thalictrum</taxon>
    </lineage>
</organism>
<evidence type="ECO:0000313" key="3">
    <source>
        <dbReference type="Proteomes" id="UP000554482"/>
    </source>
</evidence>
<reference evidence="2 3" key="1">
    <citation type="submission" date="2020-06" db="EMBL/GenBank/DDBJ databases">
        <title>Transcriptomic and genomic resources for Thalictrum thalictroides and T. hernandezii: Facilitating candidate gene discovery in an emerging model plant lineage.</title>
        <authorList>
            <person name="Arias T."/>
            <person name="Riano-Pachon D.M."/>
            <person name="Di Stilio V.S."/>
        </authorList>
    </citation>
    <scope>NUCLEOTIDE SEQUENCE [LARGE SCALE GENOMIC DNA]</scope>
    <source>
        <strain evidence="3">cv. WT478/WT964</strain>
        <tissue evidence="2">Leaves</tissue>
    </source>
</reference>
<keyword evidence="1" id="KW-0472">Membrane</keyword>
<keyword evidence="1" id="KW-0812">Transmembrane</keyword>
<name>A0A7J6V404_THATH</name>
<dbReference type="Proteomes" id="UP000554482">
    <property type="component" value="Unassembled WGS sequence"/>
</dbReference>
<feature type="transmembrane region" description="Helical" evidence="1">
    <location>
        <begin position="49"/>
        <end position="69"/>
    </location>
</feature>
<keyword evidence="1" id="KW-1133">Transmembrane helix</keyword>
<proteinExistence type="predicted"/>
<dbReference type="AlphaFoldDB" id="A0A7J6V404"/>
<gene>
    <name evidence="2" type="ORF">FRX31_030895</name>
</gene>
<dbReference type="EMBL" id="JABWDY010038664">
    <property type="protein sequence ID" value="KAF5179517.1"/>
    <property type="molecule type" value="Genomic_DNA"/>
</dbReference>
<sequence length="70" mass="7530">MGSSRCTCELGGHSCKIHAVLIPLVEYTDYILARVIVSTQTPDNVPLGFSHNFALTIVGASLPVAVFWIV</sequence>
<evidence type="ECO:0000313" key="2">
    <source>
        <dbReference type="EMBL" id="KAF5179517.1"/>
    </source>
</evidence>
<evidence type="ECO:0000256" key="1">
    <source>
        <dbReference type="SAM" id="Phobius"/>
    </source>
</evidence>
<protein>
    <submittedName>
        <fullName evidence="2">Uncharacterized protein</fullName>
    </submittedName>
</protein>
<accession>A0A7J6V404</accession>
<keyword evidence="3" id="KW-1185">Reference proteome</keyword>